<feature type="region of interest" description="Disordered" evidence="1">
    <location>
        <begin position="88"/>
        <end position="154"/>
    </location>
</feature>
<evidence type="ECO:0000259" key="3">
    <source>
        <dbReference type="PROSITE" id="PS50943"/>
    </source>
</evidence>
<accession>A0A087DG90</accession>
<protein>
    <submittedName>
        <fullName evidence="4">Transcriptional regulator</fullName>
    </submittedName>
</protein>
<dbReference type="RefSeq" id="WP_034529950.1">
    <property type="nucleotide sequence ID" value="NZ_JGZP01000021.1"/>
</dbReference>
<dbReference type="AlphaFoldDB" id="A0A087DG90"/>
<organism evidence="4 5">
    <name type="scientific">Bifidobacterium stellenboschense</name>
    <dbReference type="NCBI Taxonomy" id="762211"/>
    <lineage>
        <taxon>Bacteria</taxon>
        <taxon>Bacillati</taxon>
        <taxon>Actinomycetota</taxon>
        <taxon>Actinomycetes</taxon>
        <taxon>Bifidobacteriales</taxon>
        <taxon>Bifidobacteriaceae</taxon>
        <taxon>Bifidobacterium</taxon>
    </lineage>
</organism>
<dbReference type="CDD" id="cd00093">
    <property type="entry name" value="HTH_XRE"/>
    <property type="match status" value="1"/>
</dbReference>
<dbReference type="Proteomes" id="UP000029004">
    <property type="component" value="Unassembled WGS sequence"/>
</dbReference>
<dbReference type="STRING" id="762211.BSTEL_1209"/>
<name>A0A087DG90_9BIFI</name>
<gene>
    <name evidence="4" type="ORF">BSTEL_1209</name>
</gene>
<dbReference type="EMBL" id="JGZP01000021">
    <property type="protein sequence ID" value="KFI94540.1"/>
    <property type="molecule type" value="Genomic_DNA"/>
</dbReference>
<dbReference type="OrthoDB" id="9814751at2"/>
<dbReference type="InterPro" id="IPR010982">
    <property type="entry name" value="Lambda_DNA-bd_dom_sf"/>
</dbReference>
<keyword evidence="2" id="KW-0812">Transmembrane</keyword>
<evidence type="ECO:0000313" key="4">
    <source>
        <dbReference type="EMBL" id="KFI94540.1"/>
    </source>
</evidence>
<comment type="caution">
    <text evidence="4">The sequence shown here is derived from an EMBL/GenBank/DDBJ whole genome shotgun (WGS) entry which is preliminary data.</text>
</comment>
<dbReference type="InterPro" id="IPR001387">
    <property type="entry name" value="Cro/C1-type_HTH"/>
</dbReference>
<feature type="transmembrane region" description="Helical" evidence="2">
    <location>
        <begin position="164"/>
        <end position="186"/>
    </location>
</feature>
<keyword evidence="2" id="KW-1133">Transmembrane helix</keyword>
<dbReference type="PROSITE" id="PS50943">
    <property type="entry name" value="HTH_CROC1"/>
    <property type="match status" value="1"/>
</dbReference>
<dbReference type="Gene3D" id="1.10.260.40">
    <property type="entry name" value="lambda repressor-like DNA-binding domains"/>
    <property type="match status" value="1"/>
</dbReference>
<feature type="compositionally biased region" description="Low complexity" evidence="1">
    <location>
        <begin position="115"/>
        <end position="129"/>
    </location>
</feature>
<reference evidence="4 5" key="1">
    <citation type="submission" date="2014-03" db="EMBL/GenBank/DDBJ databases">
        <title>Genomics of Bifidobacteria.</title>
        <authorList>
            <person name="Ventura M."/>
            <person name="Milani C."/>
            <person name="Lugli G.A."/>
        </authorList>
    </citation>
    <scope>NUCLEOTIDE SEQUENCE [LARGE SCALE GENOMIC DNA]</scope>
    <source>
        <strain evidence="4 5">DSM 23968</strain>
    </source>
</reference>
<dbReference type="Pfam" id="PF01381">
    <property type="entry name" value="HTH_3"/>
    <property type="match status" value="1"/>
</dbReference>
<sequence>MAVPEIERRWIGKFQENLSIIRKVAGWTTQELADELGVARQTVSNLETGKTPMSKLQYLALRTVFNAEIAEHDNRDLARVITTLVDDPLQGETDGDDTDDATEDEKTSGDDARDGGATTDGGDAPDTVGRAPSPDTSHKRGAAGVTSRAAAKNGRMTPGAAMRILTVVTGALASGAAAGALTFLMFPDGGLGKR</sequence>
<evidence type="ECO:0000256" key="1">
    <source>
        <dbReference type="SAM" id="MobiDB-lite"/>
    </source>
</evidence>
<dbReference type="GO" id="GO:0003677">
    <property type="term" value="F:DNA binding"/>
    <property type="evidence" value="ECO:0007669"/>
    <property type="project" value="InterPro"/>
</dbReference>
<evidence type="ECO:0000256" key="2">
    <source>
        <dbReference type="SAM" id="Phobius"/>
    </source>
</evidence>
<evidence type="ECO:0000313" key="5">
    <source>
        <dbReference type="Proteomes" id="UP000029004"/>
    </source>
</evidence>
<dbReference type="SUPFAM" id="SSF47413">
    <property type="entry name" value="lambda repressor-like DNA-binding domains"/>
    <property type="match status" value="1"/>
</dbReference>
<dbReference type="eggNOG" id="ENOG5032Z0D">
    <property type="taxonomic scope" value="Bacteria"/>
</dbReference>
<feature type="domain" description="HTH cro/C1-type" evidence="3">
    <location>
        <begin position="18"/>
        <end position="72"/>
    </location>
</feature>
<proteinExistence type="predicted"/>
<feature type="compositionally biased region" description="Acidic residues" evidence="1">
    <location>
        <begin position="93"/>
        <end position="103"/>
    </location>
</feature>
<keyword evidence="2" id="KW-0472">Membrane</keyword>
<keyword evidence="5" id="KW-1185">Reference proteome</keyword>
<feature type="compositionally biased region" description="Basic and acidic residues" evidence="1">
    <location>
        <begin position="104"/>
        <end position="114"/>
    </location>
</feature>
<dbReference type="SMART" id="SM00530">
    <property type="entry name" value="HTH_XRE"/>
    <property type="match status" value="1"/>
</dbReference>